<dbReference type="AlphaFoldDB" id="A0A917J4I1"/>
<reference evidence="1" key="2">
    <citation type="submission" date="2020-09" db="EMBL/GenBank/DDBJ databases">
        <authorList>
            <person name="Sun Q."/>
            <person name="Zhou Y."/>
        </authorList>
    </citation>
    <scope>NUCLEOTIDE SEQUENCE</scope>
    <source>
        <strain evidence="1">CGMCC 1.15290</strain>
    </source>
</reference>
<dbReference type="EMBL" id="BMIB01000008">
    <property type="protein sequence ID" value="GGH82646.1"/>
    <property type="molecule type" value="Genomic_DNA"/>
</dbReference>
<dbReference type="RefSeq" id="WP_188959103.1">
    <property type="nucleotide sequence ID" value="NZ_BMIB01000008.1"/>
</dbReference>
<comment type="caution">
    <text evidence="1">The sequence shown here is derived from an EMBL/GenBank/DDBJ whole genome shotgun (WGS) entry which is preliminary data.</text>
</comment>
<evidence type="ECO:0000313" key="1">
    <source>
        <dbReference type="EMBL" id="GGH82646.1"/>
    </source>
</evidence>
<protein>
    <submittedName>
        <fullName evidence="1">Uncharacterized protein</fullName>
    </submittedName>
</protein>
<organism evidence="1 2">
    <name type="scientific">Filimonas zeae</name>
    <dbReference type="NCBI Taxonomy" id="1737353"/>
    <lineage>
        <taxon>Bacteria</taxon>
        <taxon>Pseudomonadati</taxon>
        <taxon>Bacteroidota</taxon>
        <taxon>Chitinophagia</taxon>
        <taxon>Chitinophagales</taxon>
        <taxon>Chitinophagaceae</taxon>
        <taxon>Filimonas</taxon>
    </lineage>
</organism>
<accession>A0A917J4I1</accession>
<keyword evidence="2" id="KW-1185">Reference proteome</keyword>
<name>A0A917J4I1_9BACT</name>
<gene>
    <name evidence="1" type="ORF">GCM10011379_56840</name>
</gene>
<dbReference type="Proteomes" id="UP000627292">
    <property type="component" value="Unassembled WGS sequence"/>
</dbReference>
<evidence type="ECO:0000313" key="2">
    <source>
        <dbReference type="Proteomes" id="UP000627292"/>
    </source>
</evidence>
<reference evidence="1" key="1">
    <citation type="journal article" date="2014" name="Int. J. Syst. Evol. Microbiol.">
        <title>Complete genome sequence of Corynebacterium casei LMG S-19264T (=DSM 44701T), isolated from a smear-ripened cheese.</title>
        <authorList>
            <consortium name="US DOE Joint Genome Institute (JGI-PGF)"/>
            <person name="Walter F."/>
            <person name="Albersmeier A."/>
            <person name="Kalinowski J."/>
            <person name="Ruckert C."/>
        </authorList>
    </citation>
    <scope>NUCLEOTIDE SEQUENCE</scope>
    <source>
        <strain evidence="1">CGMCC 1.15290</strain>
    </source>
</reference>
<proteinExistence type="predicted"/>
<sequence length="128" mass="14697">MNTAERIKKYLNLRESLRHELSLIDINKPDDGLEGALRELLKDVAFEGKVFELMLQLNPEVAADHLRMYYLDDDPYTKARFKGNLDIMLDDYKVILGEDAFAKLVSSLPEETVNHPVVKEAIEFANDD</sequence>